<feature type="compositionally biased region" description="Polar residues" evidence="6">
    <location>
        <begin position="169"/>
        <end position="184"/>
    </location>
</feature>
<dbReference type="Proteomes" id="UP000325440">
    <property type="component" value="Unassembled WGS sequence"/>
</dbReference>
<evidence type="ECO:0000256" key="1">
    <source>
        <dbReference type="ARBA" id="ARBA00022723"/>
    </source>
</evidence>
<dbReference type="EMBL" id="CABPRJ010001460">
    <property type="protein sequence ID" value="VVC38003.1"/>
    <property type="molecule type" value="Genomic_DNA"/>
</dbReference>
<keyword evidence="9" id="KW-1185">Reference proteome</keyword>
<dbReference type="AlphaFoldDB" id="A0A5E4N2I2"/>
<gene>
    <name evidence="8" type="ORF">CINCED_3A022526</name>
</gene>
<name>A0A5E4N2I2_9HEMI</name>
<dbReference type="InterPro" id="IPR041911">
    <property type="entry name" value="TAB2/3_CUE"/>
</dbReference>
<dbReference type="OrthoDB" id="6367910at2759"/>
<feature type="region of interest" description="Disordered" evidence="6">
    <location>
        <begin position="169"/>
        <end position="197"/>
    </location>
</feature>
<evidence type="ECO:0000313" key="8">
    <source>
        <dbReference type="EMBL" id="VVC38003.1"/>
    </source>
</evidence>
<evidence type="ECO:0000259" key="7">
    <source>
        <dbReference type="PROSITE" id="PS51140"/>
    </source>
</evidence>
<dbReference type="PANTHER" id="PTHR46253:SF1">
    <property type="entry name" value="TAB2"/>
    <property type="match status" value="1"/>
</dbReference>
<keyword evidence="3" id="KW-0862">Zinc</keyword>
<proteinExistence type="predicted"/>
<dbReference type="CDD" id="cd14362">
    <property type="entry name" value="CUE_TAB2_TAB3"/>
    <property type="match status" value="1"/>
</dbReference>
<evidence type="ECO:0000256" key="3">
    <source>
        <dbReference type="ARBA" id="ARBA00022833"/>
    </source>
</evidence>
<keyword evidence="2" id="KW-0863">Zinc-finger</keyword>
<keyword evidence="1" id="KW-0479">Metal-binding</keyword>
<dbReference type="InterPro" id="IPR003892">
    <property type="entry name" value="CUE"/>
</dbReference>
<dbReference type="PROSITE" id="PS51140">
    <property type="entry name" value="CUE"/>
    <property type="match status" value="1"/>
</dbReference>
<dbReference type="GO" id="GO:0043130">
    <property type="term" value="F:ubiquitin binding"/>
    <property type="evidence" value="ECO:0007669"/>
    <property type="project" value="InterPro"/>
</dbReference>
<feature type="coiled-coil region" evidence="5">
    <location>
        <begin position="353"/>
        <end position="418"/>
    </location>
</feature>
<evidence type="ECO:0000256" key="6">
    <source>
        <dbReference type="SAM" id="MobiDB-lite"/>
    </source>
</evidence>
<evidence type="ECO:0000256" key="5">
    <source>
        <dbReference type="SAM" id="Coils"/>
    </source>
</evidence>
<evidence type="ECO:0000313" key="9">
    <source>
        <dbReference type="Proteomes" id="UP000325440"/>
    </source>
</evidence>
<evidence type="ECO:0000256" key="2">
    <source>
        <dbReference type="ARBA" id="ARBA00022771"/>
    </source>
</evidence>
<dbReference type="InterPro" id="IPR001876">
    <property type="entry name" value="Znf_RanBP2"/>
</dbReference>
<sequence length="518" mass="59671">MKDRIVGDFPLKFTVTNPKDEIIQINQECNFIIGRNGHITPYKLHFGLYSLKELEKMFNNYPEYGLYNTITTIINYNLYSTRENKKTIIRNAFELISVMQMFHELKQQFPTVPDQVVSDCILKHSTNRDACVSILKSIQKNYVLQTYPSDIVDKMANRPKSLEMSQNNLSLPKLQFSNKPPTFNDSKDLKNSNRNNSDDTQILDIDFNINTCRCSSISAPSTPLQRPKGEHRHKSCLSLDSVPFIDTQCRPFTSVSLTLRTPTKDPLPPLDLSAGGGSELTYTACSFDPATDPNNCYQSRLHISIDPEGETTVTTSRVMVSPTNIKSINRMTESQVPGSNQIDNILPKTKMVINAQLEQKRKLASELSKEKQRLEIMKRNVALMEKDIARRRTYSTKIERLRNDVELLRLEYNKLAVQVDTATGNQVPLDKSNEQFYNQIYTGQKISFGKMHNEYQEHSESQNWVCRMCTFQNHPILPRCEQCDMARFDLGKPRQYHGNIHVRVTHRINHQRKTTSLY</sequence>
<keyword evidence="4 5" id="KW-0175">Coiled coil</keyword>
<dbReference type="PANTHER" id="PTHR46253">
    <property type="entry name" value="TGF-BETA-ACTIVATED KINASE 1 AND MAP3K7-BINDING PROTEIN TAB"/>
    <property type="match status" value="1"/>
</dbReference>
<dbReference type="InterPro" id="IPR036443">
    <property type="entry name" value="Znf_RanBP2_sf"/>
</dbReference>
<reference evidence="8 9" key="1">
    <citation type="submission" date="2019-08" db="EMBL/GenBank/DDBJ databases">
        <authorList>
            <person name="Alioto T."/>
            <person name="Alioto T."/>
            <person name="Gomez Garrido J."/>
        </authorList>
    </citation>
    <scope>NUCLEOTIDE SEQUENCE [LARGE SCALE GENOMIC DNA]</scope>
</reference>
<dbReference type="SMART" id="SM00546">
    <property type="entry name" value="CUE"/>
    <property type="match status" value="1"/>
</dbReference>
<feature type="domain" description="CUE" evidence="7">
    <location>
        <begin position="97"/>
        <end position="140"/>
    </location>
</feature>
<protein>
    <submittedName>
        <fullName evidence="8">Zinc finger, RanBP2-type,Ubiquitin system component Cue</fullName>
    </submittedName>
</protein>
<evidence type="ECO:0000256" key="4">
    <source>
        <dbReference type="ARBA" id="ARBA00023054"/>
    </source>
</evidence>
<organism evidence="8 9">
    <name type="scientific">Cinara cedri</name>
    <dbReference type="NCBI Taxonomy" id="506608"/>
    <lineage>
        <taxon>Eukaryota</taxon>
        <taxon>Metazoa</taxon>
        <taxon>Ecdysozoa</taxon>
        <taxon>Arthropoda</taxon>
        <taxon>Hexapoda</taxon>
        <taxon>Insecta</taxon>
        <taxon>Pterygota</taxon>
        <taxon>Neoptera</taxon>
        <taxon>Paraneoptera</taxon>
        <taxon>Hemiptera</taxon>
        <taxon>Sternorrhyncha</taxon>
        <taxon>Aphidomorpha</taxon>
        <taxon>Aphidoidea</taxon>
        <taxon>Aphididae</taxon>
        <taxon>Lachninae</taxon>
        <taxon>Cinara</taxon>
    </lineage>
</organism>
<dbReference type="Gene3D" id="2.30.30.380">
    <property type="entry name" value="Zn-finger domain of Sec23/24"/>
    <property type="match status" value="1"/>
</dbReference>
<accession>A0A5E4N2I2</accession>
<dbReference type="SUPFAM" id="SSF90209">
    <property type="entry name" value="Ran binding protein zinc finger-like"/>
    <property type="match status" value="1"/>
</dbReference>
<dbReference type="PROSITE" id="PS01358">
    <property type="entry name" value="ZF_RANBP2_1"/>
    <property type="match status" value="1"/>
</dbReference>
<dbReference type="GO" id="GO:0008270">
    <property type="term" value="F:zinc ion binding"/>
    <property type="evidence" value="ECO:0007669"/>
    <property type="project" value="UniProtKB-KW"/>
</dbReference>
<dbReference type="Gene3D" id="1.10.8.10">
    <property type="entry name" value="DNA helicase RuvA subunit, C-terminal domain"/>
    <property type="match status" value="1"/>
</dbReference>